<keyword evidence="4" id="KW-0798">TonB box</keyword>
<comment type="similarity">
    <text evidence="4">Belongs to the TonB-dependent receptor family.</text>
</comment>
<evidence type="ECO:0000256" key="2">
    <source>
        <dbReference type="ARBA" id="ARBA00023136"/>
    </source>
</evidence>
<evidence type="ECO:0000256" key="3">
    <source>
        <dbReference type="ARBA" id="ARBA00023237"/>
    </source>
</evidence>
<sequence>MFYRVLALFAVLSLCAPAFAQTGGDVWLFIFAEDGSPVADVDMRVDGDTVDTSSPAGAIYARIAAGRRDVSLVRDGETLLELDLLTADEEDIQILVTLRSGREPDVAIESSGTDPVLAGQTEEQRIVGAFKPGLLEGEVVSVEDGAPIVGAEIFVAGTETRMRTNAAGQYQAELPPGNYTLSIVHPDYAAQTLENIRVIPGKAVTASVEMAPSGVQLAEYTVTAPFIEGSVASTFTLQRESSQVTEVLGAEQISRTGDSDAAEALTRVSGLTLEQGKFVVIRGQPSRYTYAQFNGSPLPSTDPVRQSVPLDLFPAGVLSGIEVQKSYSADQPGAFGAGLVSLDTRKVPQSGFVDLSVSTGANSASTGETGATYDGSVEDFLGQDNGARALPGPIRAAGGNLQSVANEQERIALGKSFNDVHLPETMELPADVGGSLSGGKGFDTSYGRFGVLASASYDHKYRFIEERDITYEGNSADTLRVQQDFTDRRTERDIRMSALAVFSGEWESHSVSLNNFFIRDTKDRTSIADGISVVSDEFRERQFLLEFNQRETLLHQLVGSHDFDFVQVDWRAQTADGDRDRPDRRTWNYQGPLFNDDPLEFAAEDALQREFNVVTDEVNSYGLDLTFPLNDWGRLTPMIKVGLADSAQERVSVTRRFNFEPAGSLANLAQPIPEFIINDFTIGDTVNFSERTVGSDRYFGTADVSGFYALTDLRWADLLRLTLGVRREEANYEVTTPTSITDDVGTVSGFDRTDTLPSLGLTWFASENTQVRFTTGKSVSYPLLVEISDTLFLDPDTGEQFAGNPDLEATEIESYDLRWEWYPSAKEAVTAGIFLKDLKNPIERQFLPVAGGGQRIQFTNGEIGEVYGFEIDGRAGLDWFSDIGLMPESELLKKSYVQANFTITESEVEIGPGGIATNRQRRLQGQADTVFNFQLGYDGAIHDWTLALNRVGERLDAAGANGRPDVFQQPSTFVDLTYSLGFFNRGKLKLKAENLLNEEIDFMQGPLLQQRFILGRSFGASLSWEVF</sequence>
<evidence type="ECO:0000259" key="6">
    <source>
        <dbReference type="Pfam" id="PF00593"/>
    </source>
</evidence>
<dbReference type="Pfam" id="PF13620">
    <property type="entry name" value="CarboxypepD_reg"/>
    <property type="match status" value="1"/>
</dbReference>
<keyword evidence="5" id="KW-0732">Signal</keyword>
<dbReference type="Proteomes" id="UP001259982">
    <property type="component" value="Unassembled WGS sequence"/>
</dbReference>
<feature type="chain" id="PRO_5047454906" evidence="5">
    <location>
        <begin position="21"/>
        <end position="1027"/>
    </location>
</feature>
<feature type="domain" description="TonB-dependent receptor-like beta-barrel" evidence="6">
    <location>
        <begin position="689"/>
        <end position="995"/>
    </location>
</feature>
<evidence type="ECO:0000313" key="8">
    <source>
        <dbReference type="EMBL" id="MDT0619171.1"/>
    </source>
</evidence>
<accession>A0ABU3BDK0</accession>
<keyword evidence="9" id="KW-1185">Reference proteome</keyword>
<evidence type="ECO:0000313" key="9">
    <source>
        <dbReference type="Proteomes" id="UP001259982"/>
    </source>
</evidence>
<gene>
    <name evidence="8" type="ORF">RM531_11865</name>
</gene>
<dbReference type="InterPro" id="IPR012910">
    <property type="entry name" value="Plug_dom"/>
</dbReference>
<keyword evidence="3" id="KW-0998">Cell outer membrane</keyword>
<dbReference type="InterPro" id="IPR037066">
    <property type="entry name" value="Plug_dom_sf"/>
</dbReference>
<name>A0ABU3BDK0_9GAMM</name>
<keyword evidence="2 4" id="KW-0472">Membrane</keyword>
<dbReference type="PANTHER" id="PTHR40980:SF5">
    <property type="entry name" value="TONB-DEPENDENT RECEPTOR"/>
    <property type="match status" value="1"/>
</dbReference>
<evidence type="ECO:0000256" key="5">
    <source>
        <dbReference type="SAM" id="SignalP"/>
    </source>
</evidence>
<dbReference type="SUPFAM" id="SSF56935">
    <property type="entry name" value="Porins"/>
    <property type="match status" value="1"/>
</dbReference>
<dbReference type="Pfam" id="PF00593">
    <property type="entry name" value="TonB_dep_Rec_b-barrel"/>
    <property type="match status" value="1"/>
</dbReference>
<dbReference type="Pfam" id="PF07715">
    <property type="entry name" value="Plug"/>
    <property type="match status" value="1"/>
</dbReference>
<comment type="caution">
    <text evidence="8">The sequence shown here is derived from an EMBL/GenBank/DDBJ whole genome shotgun (WGS) entry which is preliminary data.</text>
</comment>
<reference evidence="8 9" key="1">
    <citation type="submission" date="2023-09" db="EMBL/GenBank/DDBJ databases">
        <authorList>
            <person name="Rey-Velasco X."/>
        </authorList>
    </citation>
    <scope>NUCLEOTIDE SEQUENCE [LARGE SCALE GENOMIC DNA]</scope>
    <source>
        <strain evidence="8 9">P385</strain>
    </source>
</reference>
<feature type="signal peptide" evidence="5">
    <location>
        <begin position="1"/>
        <end position="20"/>
    </location>
</feature>
<feature type="domain" description="TonB-dependent receptor plug" evidence="7">
    <location>
        <begin position="238"/>
        <end position="338"/>
    </location>
</feature>
<comment type="subcellular location">
    <subcellularLocation>
        <location evidence="1 4">Cell outer membrane</location>
    </subcellularLocation>
</comment>
<dbReference type="InterPro" id="IPR000531">
    <property type="entry name" value="Beta-barrel_TonB"/>
</dbReference>
<dbReference type="InterPro" id="IPR008969">
    <property type="entry name" value="CarboxyPept-like_regulatory"/>
</dbReference>
<organism evidence="8 9">
    <name type="scientific">Spectribacter acetivorans</name>
    <dbReference type="NCBI Taxonomy" id="3075603"/>
    <lineage>
        <taxon>Bacteria</taxon>
        <taxon>Pseudomonadati</taxon>
        <taxon>Pseudomonadota</taxon>
        <taxon>Gammaproteobacteria</taxon>
        <taxon>Salinisphaerales</taxon>
        <taxon>Salinisphaeraceae</taxon>
        <taxon>Spectribacter</taxon>
    </lineage>
</organism>
<dbReference type="Gene3D" id="2.60.40.1120">
    <property type="entry name" value="Carboxypeptidase-like, regulatory domain"/>
    <property type="match status" value="1"/>
</dbReference>
<evidence type="ECO:0000259" key="7">
    <source>
        <dbReference type="Pfam" id="PF07715"/>
    </source>
</evidence>
<evidence type="ECO:0000256" key="4">
    <source>
        <dbReference type="RuleBase" id="RU003357"/>
    </source>
</evidence>
<dbReference type="InterPro" id="IPR036942">
    <property type="entry name" value="Beta-barrel_TonB_sf"/>
</dbReference>
<dbReference type="PANTHER" id="PTHR40980">
    <property type="entry name" value="PLUG DOMAIN-CONTAINING PROTEIN"/>
    <property type="match status" value="1"/>
</dbReference>
<evidence type="ECO:0000256" key="1">
    <source>
        <dbReference type="ARBA" id="ARBA00004442"/>
    </source>
</evidence>
<keyword evidence="8" id="KW-0675">Receptor</keyword>
<dbReference type="SUPFAM" id="SSF49464">
    <property type="entry name" value="Carboxypeptidase regulatory domain-like"/>
    <property type="match status" value="1"/>
</dbReference>
<dbReference type="EMBL" id="JAVRHY010000011">
    <property type="protein sequence ID" value="MDT0619171.1"/>
    <property type="molecule type" value="Genomic_DNA"/>
</dbReference>
<proteinExistence type="inferred from homology"/>
<dbReference type="Gene3D" id="2.40.170.20">
    <property type="entry name" value="TonB-dependent receptor, beta-barrel domain"/>
    <property type="match status" value="1"/>
</dbReference>
<protein>
    <submittedName>
        <fullName evidence="8">TonB-dependent receptor</fullName>
    </submittedName>
</protein>
<dbReference type="RefSeq" id="WP_311659521.1">
    <property type="nucleotide sequence ID" value="NZ_JAVRHY010000011.1"/>
</dbReference>
<dbReference type="Gene3D" id="2.170.130.10">
    <property type="entry name" value="TonB-dependent receptor, plug domain"/>
    <property type="match status" value="1"/>
</dbReference>